<gene>
    <name evidence="1" type="ORF">BPA30113_02301</name>
</gene>
<evidence type="ECO:0000313" key="2">
    <source>
        <dbReference type="Proteomes" id="UP000494330"/>
    </source>
</evidence>
<reference evidence="1 2" key="1">
    <citation type="submission" date="2019-09" db="EMBL/GenBank/DDBJ databases">
        <authorList>
            <person name="Depoorter E."/>
        </authorList>
    </citation>
    <scope>NUCLEOTIDE SEQUENCE [LARGE SCALE GENOMIC DNA]</scope>
    <source>
        <strain evidence="1">LMG 30113</strain>
    </source>
</reference>
<name>A0A6P2KF50_9BURK</name>
<keyword evidence="2" id="KW-1185">Reference proteome</keyword>
<dbReference type="AlphaFoldDB" id="A0A6P2KF50"/>
<sequence>MDDIGRLETLAGRLGLANEADVVKAFGRVVEYGEGYFRMLASHAGYDEWHCTDANFYVLALICNFVEQLAVDDLMALNRDETFAKRVLTTTLAFVRRRAPG</sequence>
<dbReference type="EMBL" id="CABVQD010000006">
    <property type="protein sequence ID" value="VWB53047.1"/>
    <property type="molecule type" value="Genomic_DNA"/>
</dbReference>
<protein>
    <submittedName>
        <fullName evidence="1">Uncharacterized protein</fullName>
    </submittedName>
</protein>
<dbReference type="Proteomes" id="UP000494330">
    <property type="component" value="Unassembled WGS sequence"/>
</dbReference>
<organism evidence="1 2">
    <name type="scientific">Burkholderia paludis</name>
    <dbReference type="NCBI Taxonomy" id="1506587"/>
    <lineage>
        <taxon>Bacteria</taxon>
        <taxon>Pseudomonadati</taxon>
        <taxon>Pseudomonadota</taxon>
        <taxon>Betaproteobacteria</taxon>
        <taxon>Burkholderiales</taxon>
        <taxon>Burkholderiaceae</taxon>
        <taxon>Burkholderia</taxon>
        <taxon>Burkholderia cepacia complex</taxon>
    </lineage>
</organism>
<evidence type="ECO:0000313" key="1">
    <source>
        <dbReference type="EMBL" id="VWB53047.1"/>
    </source>
</evidence>
<accession>A0A6P2KF50</accession>
<proteinExistence type="predicted"/>